<keyword evidence="5" id="KW-1185">Reference proteome</keyword>
<comment type="similarity">
    <text evidence="1">Belongs to the mTERF family.</text>
</comment>
<evidence type="ECO:0000256" key="3">
    <source>
        <dbReference type="ARBA" id="ARBA00022946"/>
    </source>
</evidence>
<gene>
    <name evidence="4" type="ORF">HS088_TW01G00125</name>
</gene>
<reference evidence="4 5" key="1">
    <citation type="journal article" date="2020" name="Nat. Commun.">
        <title>Genome of Tripterygium wilfordii and identification of cytochrome P450 involved in triptolide biosynthesis.</title>
        <authorList>
            <person name="Tu L."/>
            <person name="Su P."/>
            <person name="Zhang Z."/>
            <person name="Gao L."/>
            <person name="Wang J."/>
            <person name="Hu T."/>
            <person name="Zhou J."/>
            <person name="Zhang Y."/>
            <person name="Zhao Y."/>
            <person name="Liu Y."/>
            <person name="Song Y."/>
            <person name="Tong Y."/>
            <person name="Lu Y."/>
            <person name="Yang J."/>
            <person name="Xu C."/>
            <person name="Jia M."/>
            <person name="Peters R.J."/>
            <person name="Huang L."/>
            <person name="Gao W."/>
        </authorList>
    </citation>
    <scope>NUCLEOTIDE SEQUENCE [LARGE SCALE GENOMIC DNA]</scope>
    <source>
        <strain evidence="5">cv. XIE 37</strain>
        <tissue evidence="4">Leaf</tissue>
    </source>
</reference>
<protein>
    <recommendedName>
        <fullName evidence="6">Mitochondrial transcription termination factor family protein</fullName>
    </recommendedName>
</protein>
<evidence type="ECO:0000313" key="5">
    <source>
        <dbReference type="Proteomes" id="UP000593562"/>
    </source>
</evidence>
<evidence type="ECO:0008006" key="6">
    <source>
        <dbReference type="Google" id="ProtNLM"/>
    </source>
</evidence>
<dbReference type="SMART" id="SM00733">
    <property type="entry name" value="Mterf"/>
    <property type="match status" value="5"/>
</dbReference>
<dbReference type="InterPro" id="IPR038538">
    <property type="entry name" value="MTERF_sf"/>
</dbReference>
<dbReference type="PANTHER" id="PTHR13068">
    <property type="entry name" value="CGI-12 PROTEIN-RELATED"/>
    <property type="match status" value="1"/>
</dbReference>
<accession>A0A7J7E0V7</accession>
<keyword evidence="2" id="KW-0804">Transcription</keyword>
<keyword evidence="3" id="KW-0809">Transit peptide</keyword>
<name>A0A7J7E0V7_TRIWF</name>
<evidence type="ECO:0000256" key="2">
    <source>
        <dbReference type="ARBA" id="ARBA00022472"/>
    </source>
</evidence>
<sequence length="272" mass="31319">MRLYKKLKRDGNGEIGASSLWTIKKQSFITGQVSLESQWVPSFEILNDVLKSDEKTIFAITRYLAHGPKTYLRPNVNILKENGVPESNIAKILYHHPRIFFCKPDQFRESVEEVKRMGLNPLMFAFVLALRALRGMSKMTWKKKINVYKGWGWSEEEILMAFRRFPCFMSISEDKIMGMMDYFVNIMGLESSFISARPGLLVFSLKNRVVPRGSVAQVLLSKGLVEASSLSTLFGSPEKLFLEKFVYRYQEEAPQLLKLYTDKLDFSKAAQK</sequence>
<dbReference type="AlphaFoldDB" id="A0A7J7E0V7"/>
<dbReference type="Pfam" id="PF02536">
    <property type="entry name" value="mTERF"/>
    <property type="match status" value="1"/>
</dbReference>
<dbReference type="GO" id="GO:0006353">
    <property type="term" value="P:DNA-templated transcription termination"/>
    <property type="evidence" value="ECO:0007669"/>
    <property type="project" value="UniProtKB-KW"/>
</dbReference>
<comment type="caution">
    <text evidence="4">The sequence shown here is derived from an EMBL/GenBank/DDBJ whole genome shotgun (WGS) entry which is preliminary data.</text>
</comment>
<dbReference type="Proteomes" id="UP000593562">
    <property type="component" value="Unassembled WGS sequence"/>
</dbReference>
<evidence type="ECO:0000256" key="1">
    <source>
        <dbReference type="ARBA" id="ARBA00007692"/>
    </source>
</evidence>
<keyword evidence="2" id="KW-0806">Transcription termination</keyword>
<organism evidence="4 5">
    <name type="scientific">Tripterygium wilfordii</name>
    <name type="common">Thunder God vine</name>
    <dbReference type="NCBI Taxonomy" id="458696"/>
    <lineage>
        <taxon>Eukaryota</taxon>
        <taxon>Viridiplantae</taxon>
        <taxon>Streptophyta</taxon>
        <taxon>Embryophyta</taxon>
        <taxon>Tracheophyta</taxon>
        <taxon>Spermatophyta</taxon>
        <taxon>Magnoliopsida</taxon>
        <taxon>eudicotyledons</taxon>
        <taxon>Gunneridae</taxon>
        <taxon>Pentapetalae</taxon>
        <taxon>rosids</taxon>
        <taxon>fabids</taxon>
        <taxon>Celastrales</taxon>
        <taxon>Celastraceae</taxon>
        <taxon>Tripterygium</taxon>
    </lineage>
</organism>
<dbReference type="InterPro" id="IPR003690">
    <property type="entry name" value="MTERF"/>
</dbReference>
<dbReference type="FunFam" id="1.25.70.10:FF:000001">
    <property type="entry name" value="Mitochondrial transcription termination factor-like"/>
    <property type="match status" value="1"/>
</dbReference>
<dbReference type="InParanoid" id="A0A7J7E0V7"/>
<dbReference type="FunCoup" id="A0A7J7E0V7">
    <property type="interactions" value="176"/>
</dbReference>
<dbReference type="Gene3D" id="1.25.70.10">
    <property type="entry name" value="Transcription termination factor 3, mitochondrial"/>
    <property type="match status" value="1"/>
</dbReference>
<evidence type="ECO:0000313" key="4">
    <source>
        <dbReference type="EMBL" id="KAF5752217.1"/>
    </source>
</evidence>
<proteinExistence type="inferred from homology"/>
<dbReference type="EMBL" id="JAAARO010000001">
    <property type="protein sequence ID" value="KAF5752217.1"/>
    <property type="molecule type" value="Genomic_DNA"/>
</dbReference>
<keyword evidence="2" id="KW-0805">Transcription regulation</keyword>
<dbReference type="GO" id="GO:0003676">
    <property type="term" value="F:nucleic acid binding"/>
    <property type="evidence" value="ECO:0007669"/>
    <property type="project" value="InterPro"/>
</dbReference>
<dbReference type="PANTHER" id="PTHR13068:SF166">
    <property type="entry name" value="TRANSCRIPTION TERMINATION FACTOR MTERF15, MITOCHONDRIAL-LIKE"/>
    <property type="match status" value="1"/>
</dbReference>